<proteinExistence type="predicted"/>
<dbReference type="InterPro" id="IPR000073">
    <property type="entry name" value="AB_hydrolase_1"/>
</dbReference>
<protein>
    <submittedName>
        <fullName evidence="2">Alpha/beta hydrolase</fullName>
    </submittedName>
</protein>
<evidence type="ECO:0000259" key="1">
    <source>
        <dbReference type="Pfam" id="PF00561"/>
    </source>
</evidence>
<dbReference type="SUPFAM" id="SSF53474">
    <property type="entry name" value="alpha/beta-Hydrolases"/>
    <property type="match status" value="1"/>
</dbReference>
<dbReference type="GO" id="GO:0016787">
    <property type="term" value="F:hydrolase activity"/>
    <property type="evidence" value="ECO:0007669"/>
    <property type="project" value="UniProtKB-KW"/>
</dbReference>
<dbReference type="Proteomes" id="UP000304880">
    <property type="component" value="Unassembled WGS sequence"/>
</dbReference>
<dbReference type="AlphaFoldDB" id="A0A5C4RAV2"/>
<dbReference type="Pfam" id="PF00561">
    <property type="entry name" value="Abhydrolase_1"/>
    <property type="match status" value="1"/>
</dbReference>
<feature type="domain" description="AB hydrolase-1" evidence="1">
    <location>
        <begin position="209"/>
        <end position="297"/>
    </location>
</feature>
<name>A0A5C4RAV2_9RHOB</name>
<evidence type="ECO:0000313" key="2">
    <source>
        <dbReference type="EMBL" id="TNH40877.1"/>
    </source>
</evidence>
<dbReference type="Gene3D" id="3.40.50.1820">
    <property type="entry name" value="alpha/beta hydrolase"/>
    <property type="match status" value="1"/>
</dbReference>
<sequence length="392" mass="42051">MRWRDGGLVFRGTHGCPVSGSEVPRCETFGAWQPPVAGSPAHGANIAVEPIKIQCRKRSGPGMGEFAAAAQRHAALTDFSRARRSLSLVRDRPGTEAAMPVMRMDADQPVPPALRDAARRLPAGAPVLVMLHGYRYSPAHPAYDPHRHILSPQAGPGGISWPQQLGFQGDPSEGLALACGWEARGRLRHAYDRAAGAGADLGAMIDDLATLAGRPVGLIGHSLGGRVALQALAHAAPGRIGRIVLLNAAEFQDAAQSALDSPAGRMAEVLNVTARENDLFDFALEQLLSRGRRRALGAGLAQARANWVDLQIDDAATLEALETLGFPTARGARLMSHWTPYRRQGLFAFYRAALCHPWALPLGLLRHHLPVRPQPRWSRLRAGPVSLGGMRA</sequence>
<dbReference type="EMBL" id="VDDC01000005">
    <property type="protein sequence ID" value="TNH40877.1"/>
    <property type="molecule type" value="Genomic_DNA"/>
</dbReference>
<evidence type="ECO:0000313" key="3">
    <source>
        <dbReference type="Proteomes" id="UP000304880"/>
    </source>
</evidence>
<organism evidence="2 3">
    <name type="scientific">Paracoccus haeundaensis</name>
    <dbReference type="NCBI Taxonomy" id="225362"/>
    <lineage>
        <taxon>Bacteria</taxon>
        <taxon>Pseudomonadati</taxon>
        <taxon>Pseudomonadota</taxon>
        <taxon>Alphaproteobacteria</taxon>
        <taxon>Rhodobacterales</taxon>
        <taxon>Paracoccaceae</taxon>
        <taxon>Paracoccus</taxon>
    </lineage>
</organism>
<keyword evidence="3" id="KW-1185">Reference proteome</keyword>
<accession>A0A5C4RAV2</accession>
<gene>
    <name evidence="2" type="ORF">FHD67_02280</name>
</gene>
<reference evidence="2 3" key="1">
    <citation type="submission" date="2019-06" db="EMBL/GenBank/DDBJ databases">
        <authorList>
            <person name="Li J."/>
        </authorList>
    </citation>
    <scope>NUCLEOTIDE SEQUENCE [LARGE SCALE GENOMIC DNA]</scope>
    <source>
        <strain evidence="2 3">CGMCC 1.8012</strain>
    </source>
</reference>
<comment type="caution">
    <text evidence="2">The sequence shown here is derived from an EMBL/GenBank/DDBJ whole genome shotgun (WGS) entry which is preliminary data.</text>
</comment>
<dbReference type="InterPro" id="IPR029058">
    <property type="entry name" value="AB_hydrolase_fold"/>
</dbReference>
<keyword evidence="2" id="KW-0378">Hydrolase</keyword>